<protein>
    <submittedName>
        <fullName evidence="1">Uncharacterized protein</fullName>
    </submittedName>
</protein>
<organism evidence="1 2">
    <name type="scientific">Protopolystoma xenopodis</name>
    <dbReference type="NCBI Taxonomy" id="117903"/>
    <lineage>
        <taxon>Eukaryota</taxon>
        <taxon>Metazoa</taxon>
        <taxon>Spiralia</taxon>
        <taxon>Lophotrochozoa</taxon>
        <taxon>Platyhelminthes</taxon>
        <taxon>Monogenea</taxon>
        <taxon>Polyopisthocotylea</taxon>
        <taxon>Polystomatidea</taxon>
        <taxon>Polystomatidae</taxon>
        <taxon>Protopolystoma</taxon>
    </lineage>
</organism>
<accession>A0A3S5BST9</accession>
<sequence>MCTCSDGDQKDAVGEIERAVGEEKGCDKAGKVKTSCVIHADSHGLGHQEAPELTDLSCFVIRPAMLLPSLFHRSLRIEPLIGRIGRSQALLHTIWHIKCALISEHDVSTPRISKLETRQPSN</sequence>
<name>A0A3S5BST9_9PLAT</name>
<dbReference type="Proteomes" id="UP000784294">
    <property type="component" value="Unassembled WGS sequence"/>
</dbReference>
<proteinExistence type="predicted"/>
<dbReference type="AlphaFoldDB" id="A0A3S5BST9"/>
<evidence type="ECO:0000313" key="2">
    <source>
        <dbReference type="Proteomes" id="UP000784294"/>
    </source>
</evidence>
<evidence type="ECO:0000313" key="1">
    <source>
        <dbReference type="EMBL" id="VEL38108.1"/>
    </source>
</evidence>
<gene>
    <name evidence="1" type="ORF">PXEA_LOCUS31548</name>
</gene>
<comment type="caution">
    <text evidence="1">The sequence shown here is derived from an EMBL/GenBank/DDBJ whole genome shotgun (WGS) entry which is preliminary data.</text>
</comment>
<keyword evidence="2" id="KW-1185">Reference proteome</keyword>
<reference evidence="1" key="1">
    <citation type="submission" date="2018-11" db="EMBL/GenBank/DDBJ databases">
        <authorList>
            <consortium name="Pathogen Informatics"/>
        </authorList>
    </citation>
    <scope>NUCLEOTIDE SEQUENCE</scope>
</reference>
<dbReference type="EMBL" id="CAAALY010256916">
    <property type="protein sequence ID" value="VEL38108.1"/>
    <property type="molecule type" value="Genomic_DNA"/>
</dbReference>